<dbReference type="InParanoid" id="A0A3Q1J4A9"/>
<comment type="subcellular location">
    <subcellularLocation>
        <location evidence="1">Membrane</location>
        <topology evidence="1">Single-pass membrane protein</topology>
    </subcellularLocation>
</comment>
<feature type="domain" description="Ig-like" evidence="10">
    <location>
        <begin position="22"/>
        <end position="109"/>
    </location>
</feature>
<evidence type="ECO:0000313" key="11">
    <source>
        <dbReference type="Ensembl" id="ENSATEP00000026164.2"/>
    </source>
</evidence>
<keyword evidence="3" id="KW-0732">Signal</keyword>
<dbReference type="PANTHER" id="PTHR46841">
    <property type="entry name" value="OX-2 MEMBRANE GLYCOPROTEIN"/>
    <property type="match status" value="1"/>
</dbReference>
<dbReference type="GO" id="GO:0034113">
    <property type="term" value="P:heterotypic cell-cell adhesion"/>
    <property type="evidence" value="ECO:0007669"/>
    <property type="project" value="TreeGrafter"/>
</dbReference>
<dbReference type="Proteomes" id="UP000265040">
    <property type="component" value="Chromosome 2"/>
</dbReference>
<evidence type="ECO:0000313" key="12">
    <source>
        <dbReference type="Proteomes" id="UP000265040"/>
    </source>
</evidence>
<dbReference type="GO" id="GO:0009986">
    <property type="term" value="C:cell surface"/>
    <property type="evidence" value="ECO:0007669"/>
    <property type="project" value="TreeGrafter"/>
</dbReference>
<name>A0A3Q1J4A9_ANATE</name>
<dbReference type="InterPro" id="IPR036179">
    <property type="entry name" value="Ig-like_dom_sf"/>
</dbReference>
<dbReference type="InterPro" id="IPR047164">
    <property type="entry name" value="OX2G-like"/>
</dbReference>
<evidence type="ECO:0000256" key="7">
    <source>
        <dbReference type="ARBA" id="ARBA00023180"/>
    </source>
</evidence>
<evidence type="ECO:0000256" key="3">
    <source>
        <dbReference type="ARBA" id="ARBA00022729"/>
    </source>
</evidence>
<dbReference type="GO" id="GO:0098632">
    <property type="term" value="F:cell-cell adhesion mediator activity"/>
    <property type="evidence" value="ECO:0007669"/>
    <property type="project" value="InterPro"/>
</dbReference>
<evidence type="ECO:0000256" key="2">
    <source>
        <dbReference type="ARBA" id="ARBA00022692"/>
    </source>
</evidence>
<dbReference type="Gene3D" id="2.60.40.10">
    <property type="entry name" value="Immunoglobulins"/>
    <property type="match status" value="2"/>
</dbReference>
<reference evidence="11" key="1">
    <citation type="submission" date="2021-04" db="EMBL/GenBank/DDBJ databases">
        <authorList>
            <consortium name="Wellcome Sanger Institute Data Sharing"/>
        </authorList>
    </citation>
    <scope>NUCLEOTIDE SEQUENCE [LARGE SCALE GENOMIC DNA]</scope>
</reference>
<evidence type="ECO:0000256" key="5">
    <source>
        <dbReference type="ARBA" id="ARBA00023136"/>
    </source>
</evidence>
<feature type="transmembrane region" description="Helical" evidence="9">
    <location>
        <begin position="210"/>
        <end position="228"/>
    </location>
</feature>
<sequence>MWISSNLPKLHNKHAQFNSSFPPFSFLHTDVCLTSVVQTLQTVMAAVGEEAHFSCQLMESKDVLQVTWQKILPDQDKNMAAYNKYYGQRVNSDFIDKVKFRDDEGCYLCLFNCYPDGALTGRTCLHLYGKNQTEPLSVVSCSVTGRPAPTVTLTVSQQHLNLSHYHTVTVNNTDATVTVSTTAVLSGFHGDSIQVGCAVRVLSDVCIIKLLSHYLLVWLFTYILFFYHTELSHVFYICKLNLSTLLLVMITVSMYLYYQLRIFIYVSR</sequence>
<dbReference type="OrthoDB" id="8749387at2759"/>
<dbReference type="InterPro" id="IPR013783">
    <property type="entry name" value="Ig-like_fold"/>
</dbReference>
<keyword evidence="5 9" id="KW-0472">Membrane</keyword>
<dbReference type="Ensembl" id="ENSATET00000026582.2">
    <property type="protein sequence ID" value="ENSATEP00000026164.2"/>
    <property type="gene ID" value="ENSATEG00000018131.3"/>
</dbReference>
<dbReference type="PANTHER" id="PTHR46841:SF7">
    <property type="entry name" value="IG-LIKE DOMAIN-CONTAINING PROTEIN"/>
    <property type="match status" value="1"/>
</dbReference>
<evidence type="ECO:0000256" key="9">
    <source>
        <dbReference type="SAM" id="Phobius"/>
    </source>
</evidence>
<feature type="transmembrane region" description="Helical" evidence="9">
    <location>
        <begin position="234"/>
        <end position="258"/>
    </location>
</feature>
<protein>
    <recommendedName>
        <fullName evidence="10">Ig-like domain-containing protein</fullName>
    </recommendedName>
</protein>
<reference evidence="11" key="2">
    <citation type="submission" date="2025-08" db="UniProtKB">
        <authorList>
            <consortium name="Ensembl"/>
        </authorList>
    </citation>
    <scope>IDENTIFICATION</scope>
</reference>
<organism evidence="11 12">
    <name type="scientific">Anabas testudineus</name>
    <name type="common">Climbing perch</name>
    <name type="synonym">Anthias testudineus</name>
    <dbReference type="NCBI Taxonomy" id="64144"/>
    <lineage>
        <taxon>Eukaryota</taxon>
        <taxon>Metazoa</taxon>
        <taxon>Chordata</taxon>
        <taxon>Craniata</taxon>
        <taxon>Vertebrata</taxon>
        <taxon>Euteleostomi</taxon>
        <taxon>Actinopterygii</taxon>
        <taxon>Neopterygii</taxon>
        <taxon>Teleostei</taxon>
        <taxon>Neoteleostei</taxon>
        <taxon>Acanthomorphata</taxon>
        <taxon>Anabantaria</taxon>
        <taxon>Anabantiformes</taxon>
        <taxon>Anabantoidei</taxon>
        <taxon>Anabantidae</taxon>
        <taxon>Anabas</taxon>
    </lineage>
</organism>
<keyword evidence="7" id="KW-0325">Glycoprotein</keyword>
<evidence type="ECO:0000256" key="4">
    <source>
        <dbReference type="ARBA" id="ARBA00022989"/>
    </source>
</evidence>
<dbReference type="GO" id="GO:0030424">
    <property type="term" value="C:axon"/>
    <property type="evidence" value="ECO:0007669"/>
    <property type="project" value="TreeGrafter"/>
</dbReference>
<evidence type="ECO:0000259" key="10">
    <source>
        <dbReference type="PROSITE" id="PS50835"/>
    </source>
</evidence>
<keyword evidence="12" id="KW-1185">Reference proteome</keyword>
<dbReference type="GO" id="GO:0016020">
    <property type="term" value="C:membrane"/>
    <property type="evidence" value="ECO:0007669"/>
    <property type="project" value="UniProtKB-SubCell"/>
</dbReference>
<dbReference type="InterPro" id="IPR007110">
    <property type="entry name" value="Ig-like_dom"/>
</dbReference>
<keyword evidence="4 9" id="KW-1133">Transmembrane helix</keyword>
<keyword evidence="2 9" id="KW-0812">Transmembrane</keyword>
<proteinExistence type="predicted"/>
<dbReference type="PROSITE" id="PS50835">
    <property type="entry name" value="IG_LIKE"/>
    <property type="match status" value="1"/>
</dbReference>
<keyword evidence="6" id="KW-1015">Disulfide bond</keyword>
<evidence type="ECO:0000256" key="6">
    <source>
        <dbReference type="ARBA" id="ARBA00023157"/>
    </source>
</evidence>
<evidence type="ECO:0000256" key="1">
    <source>
        <dbReference type="ARBA" id="ARBA00004167"/>
    </source>
</evidence>
<dbReference type="STRING" id="64144.ENSATEP00000026164"/>
<dbReference type="AlphaFoldDB" id="A0A3Q1J4A9"/>
<dbReference type="GO" id="GO:0043025">
    <property type="term" value="C:neuronal cell body"/>
    <property type="evidence" value="ECO:0007669"/>
    <property type="project" value="TreeGrafter"/>
</dbReference>
<dbReference type="GO" id="GO:0150079">
    <property type="term" value="P:negative regulation of neuroinflammatory response"/>
    <property type="evidence" value="ECO:0007669"/>
    <property type="project" value="TreeGrafter"/>
</dbReference>
<reference evidence="11" key="3">
    <citation type="submission" date="2025-09" db="UniProtKB">
        <authorList>
            <consortium name="Ensembl"/>
        </authorList>
    </citation>
    <scope>IDENTIFICATION</scope>
</reference>
<accession>A0A3Q1J4A9</accession>
<dbReference type="GeneTree" id="ENSGT00530000063970"/>
<evidence type="ECO:0000256" key="8">
    <source>
        <dbReference type="ARBA" id="ARBA00023319"/>
    </source>
</evidence>
<keyword evidence="8" id="KW-0393">Immunoglobulin domain</keyword>
<dbReference type="SUPFAM" id="SSF48726">
    <property type="entry name" value="Immunoglobulin"/>
    <property type="match status" value="1"/>
</dbReference>